<accession>A0AAV3SQE7</accession>
<feature type="compositionally biased region" description="Basic and acidic residues" evidence="1">
    <location>
        <begin position="11"/>
        <end position="21"/>
    </location>
</feature>
<comment type="caution">
    <text evidence="2">The sequence shown here is derived from an EMBL/GenBank/DDBJ whole genome shotgun (WGS) entry which is preliminary data.</text>
</comment>
<dbReference type="EMBL" id="BAAADQ010000004">
    <property type="protein sequence ID" value="GAA0539121.1"/>
    <property type="molecule type" value="Genomic_DNA"/>
</dbReference>
<dbReference type="Gene3D" id="1.10.10.10">
    <property type="entry name" value="Winged helix-like DNA-binding domain superfamily/Winged helix DNA-binding domain"/>
    <property type="match status" value="1"/>
</dbReference>
<reference evidence="3 5" key="3">
    <citation type="submission" date="2024-06" db="EMBL/GenBank/DDBJ databases">
        <title>Halorubrum miltondacostae sp. nov., a potential PHA producer isolated from an inland solar saltern in Rio Maior, Portugal.</title>
        <authorList>
            <person name="Albuquerque L."/>
            <person name="Viver T."/>
            <person name="Barroso C."/>
            <person name="Claudino R."/>
            <person name="Galvan M."/>
            <person name="Simoes G."/>
            <person name="Lobo Da Cunha A."/>
            <person name="Egas C."/>
        </authorList>
    </citation>
    <scope>NUCLEOTIDE SEQUENCE [LARGE SCALE GENOMIC DNA]</scope>
    <source>
        <strain evidence="3 5">DSM 18646</strain>
    </source>
</reference>
<protein>
    <submittedName>
        <fullName evidence="3">Winged helix-turn-helix transcriptional regulator</fullName>
    </submittedName>
</protein>
<evidence type="ECO:0000313" key="4">
    <source>
        <dbReference type="Proteomes" id="UP001501425"/>
    </source>
</evidence>
<sequence length="141" mass="15636">MSNTYAPAPSEHSDNESSTERTLLRTSIARRLTGEDDEFGSVKVISHELADRVFTPKRREILQTLNQKEVSSQRELARILDRDPGAVQRDLTELINADLVDVVEEGRSKRPVLAHDTIIAEPLVAPSGIGTEASYTVENEP</sequence>
<dbReference type="Proteomes" id="UP001501425">
    <property type="component" value="Unassembled WGS sequence"/>
</dbReference>
<dbReference type="InterPro" id="IPR036390">
    <property type="entry name" value="WH_DNA-bd_sf"/>
</dbReference>
<evidence type="ECO:0000313" key="5">
    <source>
        <dbReference type="Proteomes" id="UP001567571"/>
    </source>
</evidence>
<feature type="region of interest" description="Disordered" evidence="1">
    <location>
        <begin position="1"/>
        <end position="21"/>
    </location>
</feature>
<dbReference type="SUPFAM" id="SSF46785">
    <property type="entry name" value="Winged helix' DNA-binding domain"/>
    <property type="match status" value="1"/>
</dbReference>
<dbReference type="Proteomes" id="UP001567571">
    <property type="component" value="Unassembled WGS sequence"/>
</dbReference>
<organism evidence="2 4">
    <name type="scientific">Halorubrum ejinorense</name>
    <dbReference type="NCBI Taxonomy" id="425309"/>
    <lineage>
        <taxon>Archaea</taxon>
        <taxon>Methanobacteriati</taxon>
        <taxon>Methanobacteriota</taxon>
        <taxon>Stenosarchaea group</taxon>
        <taxon>Halobacteria</taxon>
        <taxon>Halobacteriales</taxon>
        <taxon>Haloferacaceae</taxon>
        <taxon>Halorubrum</taxon>
    </lineage>
</organism>
<evidence type="ECO:0000313" key="3">
    <source>
        <dbReference type="EMBL" id="MEZ3168512.1"/>
    </source>
</evidence>
<evidence type="ECO:0000313" key="2">
    <source>
        <dbReference type="EMBL" id="GAA0539121.1"/>
    </source>
</evidence>
<name>A0AAV3SQE7_9EURY</name>
<keyword evidence="5" id="KW-1185">Reference proteome</keyword>
<dbReference type="CDD" id="cd00090">
    <property type="entry name" value="HTH_ARSR"/>
    <property type="match status" value="1"/>
</dbReference>
<dbReference type="AlphaFoldDB" id="A0AAV3SQE7"/>
<gene>
    <name evidence="3" type="ORF">ABNG02_14400</name>
    <name evidence="2" type="ORF">GCM10008994_12870</name>
</gene>
<dbReference type="InterPro" id="IPR036388">
    <property type="entry name" value="WH-like_DNA-bd_sf"/>
</dbReference>
<dbReference type="InterPro" id="IPR011991">
    <property type="entry name" value="ArsR-like_HTH"/>
</dbReference>
<proteinExistence type="predicted"/>
<dbReference type="Pfam" id="PF25212">
    <property type="entry name" value="HVO_A0114"/>
    <property type="match status" value="1"/>
</dbReference>
<evidence type="ECO:0000256" key="1">
    <source>
        <dbReference type="SAM" id="MobiDB-lite"/>
    </source>
</evidence>
<reference evidence="2" key="2">
    <citation type="submission" date="2023-12" db="EMBL/GenBank/DDBJ databases">
        <authorList>
            <person name="Sun Q."/>
            <person name="Inoue M."/>
        </authorList>
    </citation>
    <scope>NUCLEOTIDE SEQUENCE</scope>
    <source>
        <strain evidence="2">JCM 14265</strain>
    </source>
</reference>
<dbReference type="RefSeq" id="WP_343777606.1">
    <property type="nucleotide sequence ID" value="NZ_BAAADQ010000004.1"/>
</dbReference>
<dbReference type="EMBL" id="JBEDNW010000009">
    <property type="protein sequence ID" value="MEZ3168512.1"/>
    <property type="molecule type" value="Genomic_DNA"/>
</dbReference>
<reference evidence="2" key="1">
    <citation type="journal article" date="2014" name="Int. J. Syst. Evol. Microbiol.">
        <title>Complete genome sequence of Corynebacterium casei LMG S-19264T (=DSM 44701T), isolated from a smear-ripened cheese.</title>
        <authorList>
            <consortium name="US DOE Joint Genome Institute (JGI-PGF)"/>
            <person name="Walter F."/>
            <person name="Albersmeier A."/>
            <person name="Kalinowski J."/>
            <person name="Ruckert C."/>
        </authorList>
    </citation>
    <scope>NUCLEOTIDE SEQUENCE</scope>
    <source>
        <strain evidence="2">JCM 14265</strain>
    </source>
</reference>